<dbReference type="InterPro" id="IPR027432">
    <property type="entry name" value="dGTP_triphosphohydrolase_C"/>
</dbReference>
<name>A0A2R4M8T5_9RHOB</name>
<reference evidence="3 4" key="1">
    <citation type="submission" date="2018-03" db="EMBL/GenBank/DDBJ databases">
        <title>The Complete Genome of Celeribacter baekdonensis strain LH4, a Thiosulfate-Oxidizing Alphaproteobacterium Isolated from Gulf of Mexico Continental Slope Sediments.</title>
        <authorList>
            <person name="Flood B.E."/>
            <person name="Bailey J.V."/>
            <person name="Leprich D."/>
        </authorList>
    </citation>
    <scope>NUCLEOTIDE SEQUENCE [LARGE SCALE GENOMIC DNA]</scope>
    <source>
        <strain evidence="3 4">LH4</strain>
    </source>
</reference>
<feature type="domain" description="HD" evidence="2">
    <location>
        <begin position="60"/>
        <end position="189"/>
    </location>
</feature>
<proteinExistence type="predicted"/>
<evidence type="ECO:0000313" key="3">
    <source>
        <dbReference type="EMBL" id="AVW93566.1"/>
    </source>
</evidence>
<dbReference type="Gene3D" id="1.10.3550.10">
    <property type="entry name" value="eoxyguanosinetriphosphate triphosphohydrolase domain-like"/>
    <property type="match status" value="1"/>
</dbReference>
<dbReference type="Gene3D" id="1.10.3410.10">
    <property type="entry name" value="putative deoxyguanosinetriphosphate triphosphohydrolase like domain"/>
    <property type="match status" value="1"/>
</dbReference>
<dbReference type="Pfam" id="PF01966">
    <property type="entry name" value="HD"/>
    <property type="match status" value="1"/>
</dbReference>
<organism evidence="3 4">
    <name type="scientific">Celeribacter baekdonensis</name>
    <dbReference type="NCBI Taxonomy" id="875171"/>
    <lineage>
        <taxon>Bacteria</taxon>
        <taxon>Pseudomonadati</taxon>
        <taxon>Pseudomonadota</taxon>
        <taxon>Alphaproteobacteria</taxon>
        <taxon>Rhodobacterales</taxon>
        <taxon>Roseobacteraceae</taxon>
        <taxon>Celeribacter</taxon>
    </lineage>
</organism>
<dbReference type="KEGG" id="cbak:DA792_20920"/>
<keyword evidence="1 3" id="KW-0378">Hydrolase</keyword>
<gene>
    <name evidence="3" type="ORF">DA792_20920</name>
</gene>
<accession>A0A2R4M8T5</accession>
<evidence type="ECO:0000256" key="1">
    <source>
        <dbReference type="ARBA" id="ARBA00022801"/>
    </source>
</evidence>
<dbReference type="SMART" id="SM00471">
    <property type="entry name" value="HDc"/>
    <property type="match status" value="1"/>
</dbReference>
<dbReference type="GO" id="GO:0016793">
    <property type="term" value="F:triphosphoric monoester hydrolase activity"/>
    <property type="evidence" value="ECO:0007669"/>
    <property type="project" value="InterPro"/>
</dbReference>
<dbReference type="SUPFAM" id="SSF109604">
    <property type="entry name" value="HD-domain/PDEase-like"/>
    <property type="match status" value="1"/>
</dbReference>
<dbReference type="InterPro" id="IPR023293">
    <property type="entry name" value="dGTP_triP_hydro_central_sf"/>
</dbReference>
<dbReference type="Gene3D" id="1.10.3210.10">
    <property type="entry name" value="Hypothetical protein af1432"/>
    <property type="match status" value="1"/>
</dbReference>
<dbReference type="Proteomes" id="UP000241447">
    <property type="component" value="Chromosome"/>
</dbReference>
<sequence length="446" mass="49783">MNWENLLAMSLLNDEEREINPNRPNYAQDYDRLVFSLPFRRLANKTQVHPLYAHDHIHHRLIHSIETSSVGRSLGIEVGHWLETQGEIADGQKHVLSGVVQAACIAHDIGNPPFGHSGEDAMGAWFAARFAEGHSFFDAVQVADRTEFEKFEGNAQGFRVISRLEMYRNEGGMRLSHAVLGAFTKYPALAEVSEKVKARDKEKTYKGLTKFGLFRSECDLFERVAERCGLLVEQGEEGRWWRRHPAVFLVEAADDICYNVLDLEDAYVTGDLSETRVKELLGALFAGDNQDLSGKDVTYYRARAIGAAIQACVEAFKKNYDAIMTGHFSASLISKSDVSDQFAKIEATAHSQIFTAPRKTKLEVTGRNILHAVLTGLLPVYEELGAQNWDTSALSAYHRQLVAAADIDLRDVVDEYTALHSLADFVSGMTDRYAVRVHAMIAGQMG</sequence>
<dbReference type="InterPro" id="IPR006674">
    <property type="entry name" value="HD_domain"/>
</dbReference>
<dbReference type="InterPro" id="IPR006261">
    <property type="entry name" value="dGTPase"/>
</dbReference>
<dbReference type="EMBL" id="CP028475">
    <property type="protein sequence ID" value="AVW93566.1"/>
    <property type="molecule type" value="Genomic_DNA"/>
</dbReference>
<dbReference type="OrthoDB" id="9803619at2"/>
<evidence type="ECO:0000313" key="4">
    <source>
        <dbReference type="Proteomes" id="UP000241447"/>
    </source>
</evidence>
<dbReference type="InterPro" id="IPR003607">
    <property type="entry name" value="HD/PDEase_dom"/>
</dbReference>
<protein>
    <submittedName>
        <fullName evidence="3">Deoxyguanosinetriphosphate triphosphohydrolase</fullName>
    </submittedName>
</protein>
<evidence type="ECO:0000259" key="2">
    <source>
        <dbReference type="PROSITE" id="PS51831"/>
    </source>
</evidence>
<dbReference type="AlphaFoldDB" id="A0A2R4M8T5"/>
<dbReference type="NCBIfam" id="TIGR01353">
    <property type="entry name" value="dGTP_triPase"/>
    <property type="match status" value="1"/>
</dbReference>
<dbReference type="PROSITE" id="PS51831">
    <property type="entry name" value="HD"/>
    <property type="match status" value="1"/>
</dbReference>